<feature type="compositionally biased region" description="Low complexity" evidence="1">
    <location>
        <begin position="54"/>
        <end position="72"/>
    </location>
</feature>
<feature type="compositionally biased region" description="Acidic residues" evidence="1">
    <location>
        <begin position="211"/>
        <end position="228"/>
    </location>
</feature>
<reference evidence="2 3" key="1">
    <citation type="submission" date="2015-06" db="EMBL/GenBank/DDBJ databases">
        <title>Survival trade-offs in plant roots during colonization by closely related pathogenic and mutualistic fungi.</title>
        <authorList>
            <person name="Hacquard S."/>
            <person name="Kracher B."/>
            <person name="Hiruma K."/>
            <person name="Weinman A."/>
            <person name="Muench P."/>
            <person name="Garrido Oter R."/>
            <person name="Ver Loren van Themaat E."/>
            <person name="Dallerey J.-F."/>
            <person name="Damm U."/>
            <person name="Henrissat B."/>
            <person name="Lespinet O."/>
            <person name="Thon M."/>
            <person name="Kemen E."/>
            <person name="McHardy A.C."/>
            <person name="Schulze-Lefert P."/>
            <person name="O'Connell R.J."/>
        </authorList>
    </citation>
    <scope>NUCLEOTIDE SEQUENCE [LARGE SCALE GENOMIC DNA]</scope>
    <source>
        <strain evidence="2 3">0861</strain>
    </source>
</reference>
<comment type="caution">
    <text evidence="2">The sequence shown here is derived from an EMBL/GenBank/DDBJ whole genome shotgun (WGS) entry which is preliminary data.</text>
</comment>
<dbReference type="STRING" id="708197.A0A166YDB5"/>
<feature type="region of interest" description="Disordered" evidence="1">
    <location>
        <begin position="1"/>
        <end position="100"/>
    </location>
</feature>
<name>A0A166YDB5_9PEZI</name>
<dbReference type="Proteomes" id="UP000076552">
    <property type="component" value="Unassembled WGS sequence"/>
</dbReference>
<dbReference type="EMBL" id="LFIV01000007">
    <property type="protein sequence ID" value="KZL77524.1"/>
    <property type="molecule type" value="Genomic_DNA"/>
</dbReference>
<accession>A0A166YDB5</accession>
<feature type="region of interest" description="Disordered" evidence="1">
    <location>
        <begin position="416"/>
        <end position="456"/>
    </location>
</feature>
<organism evidence="2 3">
    <name type="scientific">Colletotrichum tofieldiae</name>
    <dbReference type="NCBI Taxonomy" id="708197"/>
    <lineage>
        <taxon>Eukaryota</taxon>
        <taxon>Fungi</taxon>
        <taxon>Dikarya</taxon>
        <taxon>Ascomycota</taxon>
        <taxon>Pezizomycotina</taxon>
        <taxon>Sordariomycetes</taxon>
        <taxon>Hypocreomycetidae</taxon>
        <taxon>Glomerellales</taxon>
        <taxon>Glomerellaceae</taxon>
        <taxon>Colletotrichum</taxon>
        <taxon>Colletotrichum spaethianum species complex</taxon>
    </lineage>
</organism>
<sequence>MANGASQTNNFIQVMAPKQKNASKASNPKTAHAGIQKASRGVKSKKSVSRASKKTATQPSAPAAAPSSTSNAEDGEGEWIWTENPPTKEQTARNGRQRGRNLVQWNRPDTPMTILLNVLYELHINGTKLPWDAIAHRTHCGASGQSLIQHIARERKKMLKRGRMCPPVAGGHYDPTVRGVIIEPTPEDPSAEREISFREPYYHQDFPVPNPEDDEEDEGKGEENEELKDESSQTGEFYDEPELDDEHMSQEAKGGQIERSYPHANTMASRPIDFQQQRPQQILCAPQNYQMPWIQPPSSLPAPLGTVNPLDTIKPFGNQALETPQLFRHGRYWNGFNGNLNPMPSMPSGIDIGSREIGSHAAYGNTATGNHNFEDQQVASEAIPYGNSHTGSYLFYNHHADELAFDTAPYTSNHLTRTAQGISPPHGLYSSTSHSDEQENGGRALDDVDFSQWVHE</sequence>
<keyword evidence="3" id="KW-1185">Reference proteome</keyword>
<gene>
    <name evidence="2" type="ORF">CT0861_06880</name>
</gene>
<dbReference type="AlphaFoldDB" id="A0A166YDB5"/>
<evidence type="ECO:0008006" key="4">
    <source>
        <dbReference type="Google" id="ProtNLM"/>
    </source>
</evidence>
<evidence type="ECO:0000313" key="3">
    <source>
        <dbReference type="Proteomes" id="UP000076552"/>
    </source>
</evidence>
<feature type="compositionally biased region" description="Polar residues" evidence="1">
    <location>
        <begin position="84"/>
        <end position="94"/>
    </location>
</feature>
<evidence type="ECO:0000313" key="2">
    <source>
        <dbReference type="EMBL" id="KZL77524.1"/>
    </source>
</evidence>
<feature type="region of interest" description="Disordered" evidence="1">
    <location>
        <begin position="198"/>
        <end position="255"/>
    </location>
</feature>
<evidence type="ECO:0000256" key="1">
    <source>
        <dbReference type="SAM" id="MobiDB-lite"/>
    </source>
</evidence>
<protein>
    <recommendedName>
        <fullName evidence="4">RNA-binding protein cabeza-like protein</fullName>
    </recommendedName>
</protein>
<proteinExistence type="predicted"/>
<feature type="compositionally biased region" description="Polar residues" evidence="1">
    <location>
        <begin position="20"/>
        <end position="29"/>
    </location>
</feature>
<feature type="compositionally biased region" description="Polar residues" evidence="1">
    <location>
        <begin position="1"/>
        <end position="12"/>
    </location>
</feature>
<feature type="compositionally biased region" description="Basic residues" evidence="1">
    <location>
        <begin position="40"/>
        <end position="53"/>
    </location>
</feature>